<gene>
    <name evidence="1" type="ORF">KIN20_024630</name>
</gene>
<evidence type="ECO:0000313" key="2">
    <source>
        <dbReference type="Proteomes" id="UP001196413"/>
    </source>
</evidence>
<protein>
    <submittedName>
        <fullName evidence="1">Uncharacterized protein</fullName>
    </submittedName>
</protein>
<organism evidence="1 2">
    <name type="scientific">Parelaphostrongylus tenuis</name>
    <name type="common">Meningeal worm</name>
    <dbReference type="NCBI Taxonomy" id="148309"/>
    <lineage>
        <taxon>Eukaryota</taxon>
        <taxon>Metazoa</taxon>
        <taxon>Ecdysozoa</taxon>
        <taxon>Nematoda</taxon>
        <taxon>Chromadorea</taxon>
        <taxon>Rhabditida</taxon>
        <taxon>Rhabditina</taxon>
        <taxon>Rhabditomorpha</taxon>
        <taxon>Strongyloidea</taxon>
        <taxon>Metastrongylidae</taxon>
        <taxon>Parelaphostrongylus</taxon>
    </lineage>
</organism>
<proteinExistence type="predicted"/>
<comment type="caution">
    <text evidence="1">The sequence shown here is derived from an EMBL/GenBank/DDBJ whole genome shotgun (WGS) entry which is preliminary data.</text>
</comment>
<reference evidence="1" key="1">
    <citation type="submission" date="2021-06" db="EMBL/GenBank/DDBJ databases">
        <title>Parelaphostrongylus tenuis whole genome reference sequence.</title>
        <authorList>
            <person name="Garwood T.J."/>
            <person name="Larsen P.A."/>
            <person name="Fountain-Jones N.M."/>
            <person name="Garbe J.R."/>
            <person name="Macchietto M.G."/>
            <person name="Kania S.A."/>
            <person name="Gerhold R.W."/>
            <person name="Richards J.E."/>
            <person name="Wolf T.M."/>
        </authorList>
    </citation>
    <scope>NUCLEOTIDE SEQUENCE</scope>
    <source>
        <strain evidence="1">MNPRO001-30</strain>
        <tissue evidence="1">Meninges</tissue>
    </source>
</reference>
<name>A0AAD5QWE2_PARTN</name>
<dbReference type="Proteomes" id="UP001196413">
    <property type="component" value="Unassembled WGS sequence"/>
</dbReference>
<dbReference type="AlphaFoldDB" id="A0AAD5QWE2"/>
<evidence type="ECO:0000313" key="1">
    <source>
        <dbReference type="EMBL" id="KAJ1364509.1"/>
    </source>
</evidence>
<accession>A0AAD5QWE2</accession>
<sequence length="147" mass="16313">MSGSLGILIDYFPISTPSEIFVCSLPTVQSMPESLGWSGQTFVPPERCRRSFLTEKLKSKLPAIISKFNGQYCSLKALNTLAPTDLRFTRFGLLHTRPAQPLASVKGCYQAFGQGHLAVELIGSQPIGYFVWWLTLELKVSLLDTLM</sequence>
<dbReference type="EMBL" id="JAHQIW010004999">
    <property type="protein sequence ID" value="KAJ1364509.1"/>
    <property type="molecule type" value="Genomic_DNA"/>
</dbReference>
<keyword evidence="2" id="KW-1185">Reference proteome</keyword>